<evidence type="ECO:0000313" key="7">
    <source>
        <dbReference type="Proteomes" id="UP000295151"/>
    </source>
</evidence>
<proteinExistence type="predicted"/>
<dbReference type="InterPro" id="IPR004111">
    <property type="entry name" value="Repressor_TetR_C"/>
</dbReference>
<name>A0A4R7TH68_9ACTN</name>
<dbReference type="EMBL" id="SOCE01000001">
    <property type="protein sequence ID" value="TDU91179.1"/>
    <property type="molecule type" value="Genomic_DNA"/>
</dbReference>
<protein>
    <submittedName>
        <fullName evidence="6">TetR family transcriptional regulator</fullName>
    </submittedName>
</protein>
<dbReference type="AlphaFoldDB" id="A0A4R7TH68"/>
<comment type="caution">
    <text evidence="6">The sequence shown here is derived from an EMBL/GenBank/DDBJ whole genome shotgun (WGS) entry which is preliminary data.</text>
</comment>
<reference evidence="6 7" key="1">
    <citation type="submission" date="2019-03" db="EMBL/GenBank/DDBJ databases">
        <title>Genomic Encyclopedia of Type Strains, Phase III (KMG-III): the genomes of soil and plant-associated and newly described type strains.</title>
        <authorList>
            <person name="Whitman W."/>
        </authorList>
    </citation>
    <scope>NUCLEOTIDE SEQUENCE [LARGE SCALE GENOMIC DNA]</scope>
    <source>
        <strain evidence="6 7">VKM Ac-2575</strain>
    </source>
</reference>
<evidence type="ECO:0000256" key="2">
    <source>
        <dbReference type="ARBA" id="ARBA00023125"/>
    </source>
</evidence>
<feature type="domain" description="HTH tetR-type" evidence="5">
    <location>
        <begin position="43"/>
        <end position="103"/>
    </location>
</feature>
<evidence type="ECO:0000313" key="6">
    <source>
        <dbReference type="EMBL" id="TDU91179.1"/>
    </source>
</evidence>
<dbReference type="InterPro" id="IPR009057">
    <property type="entry name" value="Homeodomain-like_sf"/>
</dbReference>
<organism evidence="6 7">
    <name type="scientific">Kribbella voronezhensis</name>
    <dbReference type="NCBI Taxonomy" id="2512212"/>
    <lineage>
        <taxon>Bacteria</taxon>
        <taxon>Bacillati</taxon>
        <taxon>Actinomycetota</taxon>
        <taxon>Actinomycetes</taxon>
        <taxon>Propionibacteriales</taxon>
        <taxon>Kribbellaceae</taxon>
        <taxon>Kribbella</taxon>
    </lineage>
</organism>
<dbReference type="Gene3D" id="1.10.357.10">
    <property type="entry name" value="Tetracycline Repressor, domain 2"/>
    <property type="match status" value="1"/>
</dbReference>
<accession>A0A4R7TH68</accession>
<dbReference type="SUPFAM" id="SSF48498">
    <property type="entry name" value="Tetracyclin repressor-like, C-terminal domain"/>
    <property type="match status" value="1"/>
</dbReference>
<dbReference type="Gene3D" id="1.10.10.60">
    <property type="entry name" value="Homeodomain-like"/>
    <property type="match status" value="1"/>
</dbReference>
<gene>
    <name evidence="6" type="ORF">EV138_4780</name>
</gene>
<dbReference type="Proteomes" id="UP000295151">
    <property type="component" value="Unassembled WGS sequence"/>
</dbReference>
<evidence type="ECO:0000256" key="3">
    <source>
        <dbReference type="ARBA" id="ARBA00023163"/>
    </source>
</evidence>
<keyword evidence="1" id="KW-0805">Transcription regulation</keyword>
<keyword evidence="7" id="KW-1185">Reference proteome</keyword>
<feature type="DNA-binding region" description="H-T-H motif" evidence="4">
    <location>
        <begin position="66"/>
        <end position="85"/>
    </location>
</feature>
<dbReference type="InterPro" id="IPR036271">
    <property type="entry name" value="Tet_transcr_reg_TetR-rel_C_sf"/>
</dbReference>
<dbReference type="GO" id="GO:0003677">
    <property type="term" value="F:DNA binding"/>
    <property type="evidence" value="ECO:0007669"/>
    <property type="project" value="UniProtKB-UniRule"/>
</dbReference>
<keyword evidence="2 4" id="KW-0238">DNA-binding</keyword>
<evidence type="ECO:0000256" key="4">
    <source>
        <dbReference type="PROSITE-ProRule" id="PRU00335"/>
    </source>
</evidence>
<dbReference type="Pfam" id="PF02909">
    <property type="entry name" value="TetR_C_1"/>
    <property type="match status" value="1"/>
</dbReference>
<keyword evidence="3" id="KW-0804">Transcription</keyword>
<dbReference type="Pfam" id="PF00440">
    <property type="entry name" value="TetR_N"/>
    <property type="match status" value="1"/>
</dbReference>
<dbReference type="OrthoDB" id="2570341at2"/>
<dbReference type="InterPro" id="IPR001647">
    <property type="entry name" value="HTH_TetR"/>
</dbReference>
<sequence length="271" mass="29605">MNDQLNDDRLRFVPVPGKKTAAADPARSLALLWGTHTKPGRSGLTLRAIIDTAIELADANGLEAVSMRLVAEQLKAGTMSLYTHVPGKGELTVLMYDSVYGDLYADADEPVRQPGGWRGALEFVAQRNWDLLMRHPWIHEVPAVRSTVGPNIIAKYETELRPLDGLGLTDVEMDSTLNLILTHVRGTARTAAEHLRTQRESGMTDAEWWLTTGPALAHYMGALADRFPVAGRVGSATGEQHQAAINSEHALKFGLERILAGVALLIEERNS</sequence>
<evidence type="ECO:0000259" key="5">
    <source>
        <dbReference type="PROSITE" id="PS50977"/>
    </source>
</evidence>
<dbReference type="GO" id="GO:0045892">
    <property type="term" value="P:negative regulation of DNA-templated transcription"/>
    <property type="evidence" value="ECO:0007669"/>
    <property type="project" value="InterPro"/>
</dbReference>
<dbReference type="SUPFAM" id="SSF46689">
    <property type="entry name" value="Homeodomain-like"/>
    <property type="match status" value="1"/>
</dbReference>
<evidence type="ECO:0000256" key="1">
    <source>
        <dbReference type="ARBA" id="ARBA00023015"/>
    </source>
</evidence>
<dbReference type="PROSITE" id="PS50977">
    <property type="entry name" value="HTH_TETR_2"/>
    <property type="match status" value="1"/>
</dbReference>